<feature type="chain" id="PRO_5034286055" evidence="2">
    <location>
        <begin position="21"/>
        <end position="487"/>
    </location>
</feature>
<evidence type="ECO:0000313" key="4">
    <source>
        <dbReference type="Proteomes" id="UP000566819"/>
    </source>
</evidence>
<accession>A0A8H4RG16</accession>
<dbReference type="AlphaFoldDB" id="A0A8H4RG16"/>
<reference evidence="3 4" key="1">
    <citation type="submission" date="2020-03" db="EMBL/GenBank/DDBJ databases">
        <title>Draft Genome Sequence of Cudoniella acicularis.</title>
        <authorList>
            <person name="Buettner E."/>
            <person name="Kellner H."/>
        </authorList>
    </citation>
    <scope>NUCLEOTIDE SEQUENCE [LARGE SCALE GENOMIC DNA]</scope>
    <source>
        <strain evidence="3 4">DSM 108380</strain>
    </source>
</reference>
<evidence type="ECO:0000256" key="1">
    <source>
        <dbReference type="SAM" id="MobiDB-lite"/>
    </source>
</evidence>
<dbReference type="EMBL" id="JAAMPI010000878">
    <property type="protein sequence ID" value="KAF4627984.1"/>
    <property type="molecule type" value="Genomic_DNA"/>
</dbReference>
<dbReference type="Proteomes" id="UP000566819">
    <property type="component" value="Unassembled WGS sequence"/>
</dbReference>
<proteinExistence type="predicted"/>
<gene>
    <name evidence="3" type="ORF">G7Y89_g10165</name>
</gene>
<dbReference type="OrthoDB" id="3556996at2759"/>
<keyword evidence="4" id="KW-1185">Reference proteome</keyword>
<keyword evidence="2" id="KW-0732">Signal</keyword>
<feature type="signal peptide" evidence="2">
    <location>
        <begin position="1"/>
        <end position="20"/>
    </location>
</feature>
<sequence length="487" mass="54227">MKTSVQLLVAFGFFLSLIRCFPTDAAVAATVTTATIPACTAVQSAIVPTNPWASPCPIVPTVNITDFQLSNNTLTFGISYMSTYPYLNSVKCVQTGSQIGQWYVCTVDGLIQVETDAKTYISFSENLYCSFFKSCAGHTATSSRGPSTIQITGTTNNLSSSIFCSTTAQGRTCVQNDNISIPVLTYTEGPWILGHEAMALDGTPLPNCTDRSPPWVTDVAHCDASPAVTSSAAVASATLHGKIAQHPPQTTTKAGFFFRGQRWFLVGRRIAKKEGQDPVDPQNSTNALKNSPEKSQSCAAAAMEKRLGRLGGSLGMGERFAIQTETMNFFNLKDEEMDTLPYWKFPNQHDPRHPGRSYPLESVKKLAFRKLATLAELHQEDIKEPGLLRRGGRLFNNKLDMRRKKNPNRSLDLSQFTRQVPKKRPYIYDNPYEMRAPAGTWEEPSCDDNDLFDYYYPVLELEPDVRKFKVESWEGRCPKRFSGRQQW</sequence>
<protein>
    <submittedName>
        <fullName evidence="3">Uncharacterized protein</fullName>
    </submittedName>
</protein>
<feature type="region of interest" description="Disordered" evidence="1">
    <location>
        <begin position="274"/>
        <end position="297"/>
    </location>
</feature>
<comment type="caution">
    <text evidence="3">The sequence shown here is derived from an EMBL/GenBank/DDBJ whole genome shotgun (WGS) entry which is preliminary data.</text>
</comment>
<organism evidence="3 4">
    <name type="scientific">Cudoniella acicularis</name>
    <dbReference type="NCBI Taxonomy" id="354080"/>
    <lineage>
        <taxon>Eukaryota</taxon>
        <taxon>Fungi</taxon>
        <taxon>Dikarya</taxon>
        <taxon>Ascomycota</taxon>
        <taxon>Pezizomycotina</taxon>
        <taxon>Leotiomycetes</taxon>
        <taxon>Helotiales</taxon>
        <taxon>Tricladiaceae</taxon>
        <taxon>Cudoniella</taxon>
    </lineage>
</organism>
<evidence type="ECO:0000313" key="3">
    <source>
        <dbReference type="EMBL" id="KAF4627984.1"/>
    </source>
</evidence>
<name>A0A8H4RG16_9HELO</name>
<feature type="compositionally biased region" description="Polar residues" evidence="1">
    <location>
        <begin position="281"/>
        <end position="297"/>
    </location>
</feature>
<evidence type="ECO:0000256" key="2">
    <source>
        <dbReference type="SAM" id="SignalP"/>
    </source>
</evidence>